<name>A0AA92UKF5_9BACT</name>
<organism evidence="1 2">
    <name type="scientific">Segatella copri</name>
    <dbReference type="NCBI Taxonomy" id="165179"/>
    <lineage>
        <taxon>Bacteria</taxon>
        <taxon>Pseudomonadati</taxon>
        <taxon>Bacteroidota</taxon>
        <taxon>Bacteroidia</taxon>
        <taxon>Bacteroidales</taxon>
        <taxon>Prevotellaceae</taxon>
        <taxon>Segatella</taxon>
    </lineage>
</organism>
<comment type="caution">
    <text evidence="1">The sequence shown here is derived from an EMBL/GenBank/DDBJ whole genome shotgun (WGS) entry which is preliminary data.</text>
</comment>
<evidence type="ECO:0000313" key="2">
    <source>
        <dbReference type="Proteomes" id="UP000285604"/>
    </source>
</evidence>
<proteinExistence type="predicted"/>
<dbReference type="Proteomes" id="UP000285604">
    <property type="component" value="Unassembled WGS sequence"/>
</dbReference>
<protein>
    <submittedName>
        <fullName evidence="1">Uncharacterized protein</fullName>
    </submittedName>
</protein>
<dbReference type="AlphaFoldDB" id="A0AA92UKF5"/>
<gene>
    <name evidence="1" type="ORF">DXA63_11685</name>
</gene>
<accession>A0AA92UKF5</accession>
<reference evidence="1 2" key="1">
    <citation type="submission" date="2018-08" db="EMBL/GenBank/DDBJ databases">
        <title>A genome reference for cultivated species of the human gut microbiota.</title>
        <authorList>
            <person name="Zou Y."/>
            <person name="Xue W."/>
            <person name="Luo G."/>
        </authorList>
    </citation>
    <scope>NUCLEOTIDE SEQUENCE [LARGE SCALE GENOMIC DNA]</scope>
    <source>
        <strain evidence="1 2">OF03-3</strain>
    </source>
</reference>
<evidence type="ECO:0000313" key="1">
    <source>
        <dbReference type="EMBL" id="RGX92159.1"/>
    </source>
</evidence>
<sequence length="260" mass="29928">MADLFNFVDSDCSPSCKEQNFTIQDEDTLAQHVAELLMGQYRHVGKVLDALDSTLAVQFHENQKKSIISILRLEEGMTVDKRDGWIFQMISWIIVYLNHHGENFRQQAPHHHPAQQGIDGFAVVVKDGHLKKILITEDKCTTSPRGKITQQVFPEFDKYENFKDTTAIFDSATTLLEQISDKYADLQNEVNDSANWVYRICVTRDASHKDGENIAKLYKDYEKHVSGDVKRRIGSSTYIDNLREWMQAFSEKIIKKIEAL</sequence>
<dbReference type="EMBL" id="QSCI01000061">
    <property type="protein sequence ID" value="RGX92159.1"/>
    <property type="molecule type" value="Genomic_DNA"/>
</dbReference>